<keyword evidence="1" id="KW-0732">Signal</keyword>
<dbReference type="SUPFAM" id="SSF48726">
    <property type="entry name" value="Immunoglobulin"/>
    <property type="match status" value="2"/>
</dbReference>
<evidence type="ECO:0000313" key="7">
    <source>
        <dbReference type="EMBL" id="KAG2471333.1"/>
    </source>
</evidence>
<evidence type="ECO:0000256" key="1">
    <source>
        <dbReference type="ARBA" id="ARBA00022729"/>
    </source>
</evidence>
<dbReference type="InterPro" id="IPR007110">
    <property type="entry name" value="Ig-like_dom"/>
</dbReference>
<evidence type="ECO:0000256" key="5">
    <source>
        <dbReference type="SAM" id="MobiDB-lite"/>
    </source>
</evidence>
<name>A0A8X7XMW8_POLSE</name>
<evidence type="ECO:0000256" key="4">
    <source>
        <dbReference type="ARBA" id="ARBA00023319"/>
    </source>
</evidence>
<dbReference type="InterPro" id="IPR003598">
    <property type="entry name" value="Ig_sub2"/>
</dbReference>
<dbReference type="InterPro" id="IPR013098">
    <property type="entry name" value="Ig_I-set"/>
</dbReference>
<dbReference type="InterPro" id="IPR052598">
    <property type="entry name" value="IgSF_CEA-related"/>
</dbReference>
<feature type="non-terminal residue" evidence="7">
    <location>
        <position position="1"/>
    </location>
</feature>
<evidence type="ECO:0000313" key="8">
    <source>
        <dbReference type="Proteomes" id="UP000886611"/>
    </source>
</evidence>
<keyword evidence="2" id="KW-1015">Disulfide bond</keyword>
<dbReference type="EMBL" id="JAATIS010000094">
    <property type="protein sequence ID" value="KAG2471333.1"/>
    <property type="molecule type" value="Genomic_DNA"/>
</dbReference>
<dbReference type="PANTHER" id="PTHR44337:SF20">
    <property type="entry name" value="CARCINOEMBRYONIC ANTIGEN-RELATED CELL ADHESION MOLECULE 5-RELATED"/>
    <property type="match status" value="1"/>
</dbReference>
<sequence length="308" mass="32551">MLPGTTTPPRQPRPLPPDSGLDCWEAGPFIPHPEVFQVPDQLVLIAPPGGADKPSSVVAGCPQHPLVATPSPNRAAVVDSMSHGATGKIEVGSTAREAVPKRPGEEPVSNVKITAKPGQPIENKTFSLTCDASGQVDSIHWVKNDQPLSPSGHIILSADSKTLSFNHVLRSDDGDYKCTSSTPASKMSSEVYTLIVSWYSSLSLTTPTCPIFGWVGSDVTLNFSLNPSNAVLQAVTWTVNNTNNVVTCVSGAISYGQGYEGRAHLNTMTGSLSLFRLTLRDSGQYSVNIITTEGEAVSGSVTLQVLGR</sequence>
<keyword evidence="3" id="KW-0325">Glycoprotein</keyword>
<keyword evidence="4" id="KW-0393">Immunoglobulin domain</keyword>
<evidence type="ECO:0000256" key="2">
    <source>
        <dbReference type="ARBA" id="ARBA00023157"/>
    </source>
</evidence>
<dbReference type="PANTHER" id="PTHR44337">
    <property type="entry name" value="CARCINOEMBRYONIC ANTIGEN-RELATED CELL ADHESION MOLECULE 8"/>
    <property type="match status" value="1"/>
</dbReference>
<keyword evidence="8" id="KW-1185">Reference proteome</keyword>
<reference evidence="7 8" key="1">
    <citation type="journal article" date="2021" name="Cell">
        <title>Tracing the genetic footprints of vertebrate landing in non-teleost ray-finned fishes.</title>
        <authorList>
            <person name="Bi X."/>
            <person name="Wang K."/>
            <person name="Yang L."/>
            <person name="Pan H."/>
            <person name="Jiang H."/>
            <person name="Wei Q."/>
            <person name="Fang M."/>
            <person name="Yu H."/>
            <person name="Zhu C."/>
            <person name="Cai Y."/>
            <person name="He Y."/>
            <person name="Gan X."/>
            <person name="Zeng H."/>
            <person name="Yu D."/>
            <person name="Zhu Y."/>
            <person name="Jiang H."/>
            <person name="Qiu Q."/>
            <person name="Yang H."/>
            <person name="Zhang Y.E."/>
            <person name="Wang W."/>
            <person name="Zhu M."/>
            <person name="He S."/>
            <person name="Zhang G."/>
        </authorList>
    </citation>
    <scope>NUCLEOTIDE SEQUENCE [LARGE SCALE GENOMIC DNA]</scope>
    <source>
        <strain evidence="7">Bchr_013</strain>
    </source>
</reference>
<dbReference type="Proteomes" id="UP000886611">
    <property type="component" value="Unassembled WGS sequence"/>
</dbReference>
<dbReference type="InterPro" id="IPR003599">
    <property type="entry name" value="Ig_sub"/>
</dbReference>
<dbReference type="SMART" id="SM00409">
    <property type="entry name" value="IG"/>
    <property type="match status" value="2"/>
</dbReference>
<feature type="domain" description="Ig-like" evidence="6">
    <location>
        <begin position="103"/>
        <end position="188"/>
    </location>
</feature>
<organism evidence="7 8">
    <name type="scientific">Polypterus senegalus</name>
    <name type="common">Senegal bichir</name>
    <dbReference type="NCBI Taxonomy" id="55291"/>
    <lineage>
        <taxon>Eukaryota</taxon>
        <taxon>Metazoa</taxon>
        <taxon>Chordata</taxon>
        <taxon>Craniata</taxon>
        <taxon>Vertebrata</taxon>
        <taxon>Euteleostomi</taxon>
        <taxon>Actinopterygii</taxon>
        <taxon>Polypteriformes</taxon>
        <taxon>Polypteridae</taxon>
        <taxon>Polypterus</taxon>
    </lineage>
</organism>
<dbReference type="InterPro" id="IPR013783">
    <property type="entry name" value="Ig-like_fold"/>
</dbReference>
<gene>
    <name evidence="7" type="primary">Ceacam20_1</name>
    <name evidence="7" type="ORF">GTO96_0006389</name>
</gene>
<protein>
    <submittedName>
        <fullName evidence="7">CEA20 protein</fullName>
    </submittedName>
</protein>
<dbReference type="AlphaFoldDB" id="A0A8X7XMW8"/>
<dbReference type="Gene3D" id="2.60.40.10">
    <property type="entry name" value="Immunoglobulins"/>
    <property type="match status" value="2"/>
</dbReference>
<dbReference type="InterPro" id="IPR036179">
    <property type="entry name" value="Ig-like_dom_sf"/>
</dbReference>
<comment type="caution">
    <text evidence="7">The sequence shown here is derived from an EMBL/GenBank/DDBJ whole genome shotgun (WGS) entry which is preliminary data.</text>
</comment>
<feature type="region of interest" description="Disordered" evidence="5">
    <location>
        <begin position="1"/>
        <end position="21"/>
    </location>
</feature>
<dbReference type="PROSITE" id="PS50835">
    <property type="entry name" value="IG_LIKE"/>
    <property type="match status" value="1"/>
</dbReference>
<accession>A0A8X7XMW8</accession>
<proteinExistence type="predicted"/>
<evidence type="ECO:0000256" key="3">
    <source>
        <dbReference type="ARBA" id="ARBA00023180"/>
    </source>
</evidence>
<dbReference type="Pfam" id="PF07679">
    <property type="entry name" value="I-set"/>
    <property type="match status" value="1"/>
</dbReference>
<feature type="non-terminal residue" evidence="7">
    <location>
        <position position="308"/>
    </location>
</feature>
<evidence type="ECO:0000259" key="6">
    <source>
        <dbReference type="PROSITE" id="PS50835"/>
    </source>
</evidence>
<dbReference type="SMART" id="SM00408">
    <property type="entry name" value="IGc2"/>
    <property type="match status" value="1"/>
</dbReference>